<dbReference type="EMBL" id="FNPI01000002">
    <property type="protein sequence ID" value="SDY49364.1"/>
    <property type="molecule type" value="Genomic_DNA"/>
</dbReference>
<dbReference type="InterPro" id="IPR009988">
    <property type="entry name" value="DUF1510"/>
</dbReference>
<evidence type="ECO:0000256" key="2">
    <source>
        <dbReference type="SAM" id="Phobius"/>
    </source>
</evidence>
<feature type="compositionally biased region" description="Low complexity" evidence="1">
    <location>
        <begin position="71"/>
        <end position="80"/>
    </location>
</feature>
<sequence>MNQYGSRGPRRSDMRKKQRKNIILNSAIAVVVLAIVLVGGALIFGGNSETATTDDPDQTENNEGTAESPDGTDNTNTETEANQEDDDEATDDDKESDVEEKSASLSDEDEETDGEWQPVGTVQEEPFVAVFDKDHVNWEEMTRALQYATGLGDEMIIWRLGNGGDHQSAVGTVSTSENANKPFQVRLEWVSNEGWQPVSVEQLDSNPHR</sequence>
<feature type="domain" description="DUF1510" evidence="3">
    <location>
        <begin position="112"/>
        <end position="203"/>
    </location>
</feature>
<feature type="compositionally biased region" description="Acidic residues" evidence="1">
    <location>
        <begin position="81"/>
        <end position="98"/>
    </location>
</feature>
<evidence type="ECO:0000313" key="4">
    <source>
        <dbReference type="EMBL" id="SDY49364.1"/>
    </source>
</evidence>
<reference evidence="5" key="1">
    <citation type="submission" date="2016-10" db="EMBL/GenBank/DDBJ databases">
        <authorList>
            <person name="Varghese N."/>
            <person name="Submissions S."/>
        </authorList>
    </citation>
    <scope>NUCLEOTIDE SEQUENCE [LARGE SCALE GENOMIC DNA]</scope>
    <source>
        <strain evidence="5">SP</strain>
    </source>
</reference>
<keyword evidence="2" id="KW-0472">Membrane</keyword>
<gene>
    <name evidence="4" type="ORF">SAMN05421736_102100</name>
</gene>
<dbReference type="Proteomes" id="UP000198935">
    <property type="component" value="Unassembled WGS sequence"/>
</dbReference>
<feature type="transmembrane region" description="Helical" evidence="2">
    <location>
        <begin position="21"/>
        <end position="44"/>
    </location>
</feature>
<keyword evidence="5" id="KW-1185">Reference proteome</keyword>
<dbReference type="Pfam" id="PF07423">
    <property type="entry name" value="DUF1510"/>
    <property type="match status" value="1"/>
</dbReference>
<protein>
    <recommendedName>
        <fullName evidence="3">DUF1510 domain-containing protein</fullName>
    </recommendedName>
</protein>
<dbReference type="OrthoDB" id="2168558at2"/>
<name>A0A1H3KCV4_9BACI</name>
<feature type="region of interest" description="Disordered" evidence="1">
    <location>
        <begin position="46"/>
        <end position="124"/>
    </location>
</feature>
<organism evidence="4 5">
    <name type="scientific">Evansella caseinilytica</name>
    <dbReference type="NCBI Taxonomy" id="1503961"/>
    <lineage>
        <taxon>Bacteria</taxon>
        <taxon>Bacillati</taxon>
        <taxon>Bacillota</taxon>
        <taxon>Bacilli</taxon>
        <taxon>Bacillales</taxon>
        <taxon>Bacillaceae</taxon>
        <taxon>Evansella</taxon>
    </lineage>
</organism>
<proteinExistence type="predicted"/>
<keyword evidence="2" id="KW-1133">Transmembrane helix</keyword>
<evidence type="ECO:0000313" key="5">
    <source>
        <dbReference type="Proteomes" id="UP000198935"/>
    </source>
</evidence>
<dbReference type="STRING" id="1503961.SAMN05421736_102100"/>
<keyword evidence="2" id="KW-0812">Transmembrane</keyword>
<accession>A0A1H3KCV4</accession>
<evidence type="ECO:0000259" key="3">
    <source>
        <dbReference type="Pfam" id="PF07423"/>
    </source>
</evidence>
<dbReference type="AlphaFoldDB" id="A0A1H3KCV4"/>
<evidence type="ECO:0000256" key="1">
    <source>
        <dbReference type="SAM" id="MobiDB-lite"/>
    </source>
</evidence>